<dbReference type="AlphaFoldDB" id="A0A2K6THS7"/>
<name>A0A2K6THS7_SAIBB</name>
<organism evidence="1 2">
    <name type="scientific">Saimiri boliviensis boliviensis</name>
    <name type="common">Bolivian squirrel monkey</name>
    <dbReference type="NCBI Taxonomy" id="39432"/>
    <lineage>
        <taxon>Eukaryota</taxon>
        <taxon>Metazoa</taxon>
        <taxon>Chordata</taxon>
        <taxon>Craniata</taxon>
        <taxon>Vertebrata</taxon>
        <taxon>Euteleostomi</taxon>
        <taxon>Mammalia</taxon>
        <taxon>Eutheria</taxon>
        <taxon>Euarchontoglires</taxon>
        <taxon>Primates</taxon>
        <taxon>Haplorrhini</taxon>
        <taxon>Platyrrhini</taxon>
        <taxon>Cebidae</taxon>
        <taxon>Saimiriinae</taxon>
        <taxon>Saimiri</taxon>
    </lineage>
</organism>
<proteinExistence type="predicted"/>
<reference evidence="1" key="1">
    <citation type="submission" date="2025-08" db="UniProtKB">
        <authorList>
            <consortium name="Ensembl"/>
        </authorList>
    </citation>
    <scope>IDENTIFICATION</scope>
</reference>
<reference evidence="1" key="2">
    <citation type="submission" date="2025-09" db="UniProtKB">
        <authorList>
            <consortium name="Ensembl"/>
        </authorList>
    </citation>
    <scope>IDENTIFICATION</scope>
</reference>
<dbReference type="Ensembl" id="ENSSBOT00000036020.1">
    <property type="protein sequence ID" value="ENSSBOP00000019202.1"/>
    <property type="gene ID" value="ENSSBOG00000026212.1"/>
</dbReference>
<evidence type="ECO:0000313" key="1">
    <source>
        <dbReference type="Ensembl" id="ENSSBOP00000019202.1"/>
    </source>
</evidence>
<accession>A0A2K6THS7</accession>
<sequence>VNIVEKVSDHVASLVFAPGILRANVWASVWPPQHCRSHCPHFLLSTSPLTH</sequence>
<dbReference type="OMA" id="RANVWTS"/>
<keyword evidence="2" id="KW-1185">Reference proteome</keyword>
<dbReference type="Proteomes" id="UP000233220">
    <property type="component" value="Unplaced"/>
</dbReference>
<evidence type="ECO:0000313" key="2">
    <source>
        <dbReference type="Proteomes" id="UP000233220"/>
    </source>
</evidence>
<protein>
    <submittedName>
        <fullName evidence="1">Uncharacterized protein</fullName>
    </submittedName>
</protein>